<comment type="similarity">
    <text evidence="1">Belongs to the peptidase C85 family.</text>
</comment>
<accession>A0A427A3M2</accession>
<evidence type="ECO:0000256" key="1">
    <source>
        <dbReference type="ARBA" id="ARBA00010407"/>
    </source>
</evidence>
<dbReference type="GO" id="GO:0016579">
    <property type="term" value="P:protein deubiquitination"/>
    <property type="evidence" value="ECO:0007669"/>
    <property type="project" value="TreeGrafter"/>
</dbReference>
<dbReference type="PANTHER" id="PTHR12419">
    <property type="entry name" value="OTU DOMAIN CONTAINING PROTEIN"/>
    <property type="match status" value="1"/>
</dbReference>
<dbReference type="GO" id="GO:0004843">
    <property type="term" value="F:cysteine-type deubiquitinase activity"/>
    <property type="evidence" value="ECO:0007669"/>
    <property type="project" value="TreeGrafter"/>
</dbReference>
<reference evidence="2 3" key="1">
    <citation type="journal article" date="2014" name="Agronomy (Basel)">
        <title>A Draft Genome Sequence for Ensete ventricosum, the Drought-Tolerant Tree Against Hunger.</title>
        <authorList>
            <person name="Harrison J."/>
            <person name="Moore K.A."/>
            <person name="Paszkiewicz K."/>
            <person name="Jones T."/>
            <person name="Grant M."/>
            <person name="Ambacheew D."/>
            <person name="Muzemil S."/>
            <person name="Studholme D.J."/>
        </authorList>
    </citation>
    <scope>NUCLEOTIDE SEQUENCE [LARGE SCALE GENOMIC DNA]</scope>
</reference>
<dbReference type="PANTHER" id="PTHR12419:SF111">
    <property type="entry name" value="OVARIAN TUMOR DOMAIN-CONTAINING DEUBIQUITINATING ENZYME 9"/>
    <property type="match status" value="1"/>
</dbReference>
<proteinExistence type="inferred from homology"/>
<evidence type="ECO:0000313" key="2">
    <source>
        <dbReference type="EMBL" id="RRT70778.1"/>
    </source>
</evidence>
<organism evidence="2 3">
    <name type="scientific">Ensete ventricosum</name>
    <name type="common">Abyssinian banana</name>
    <name type="synonym">Musa ensete</name>
    <dbReference type="NCBI Taxonomy" id="4639"/>
    <lineage>
        <taxon>Eukaryota</taxon>
        <taxon>Viridiplantae</taxon>
        <taxon>Streptophyta</taxon>
        <taxon>Embryophyta</taxon>
        <taxon>Tracheophyta</taxon>
        <taxon>Spermatophyta</taxon>
        <taxon>Magnoliopsida</taxon>
        <taxon>Liliopsida</taxon>
        <taxon>Zingiberales</taxon>
        <taxon>Musaceae</taxon>
        <taxon>Ensete</taxon>
    </lineage>
</organism>
<name>A0A427A3M2_ENSVE</name>
<comment type="caution">
    <text evidence="2">The sequence shown here is derived from an EMBL/GenBank/DDBJ whole genome shotgun (WGS) entry which is preliminary data.</text>
</comment>
<feature type="non-terminal residue" evidence="2">
    <location>
        <position position="1"/>
    </location>
</feature>
<protein>
    <submittedName>
        <fullName evidence="2">Uncharacterized protein</fullName>
    </submittedName>
</protein>
<dbReference type="EMBL" id="AMZH03003906">
    <property type="protein sequence ID" value="RRT70778.1"/>
    <property type="molecule type" value="Genomic_DNA"/>
</dbReference>
<dbReference type="InterPro" id="IPR050704">
    <property type="entry name" value="Peptidase_C85-like"/>
</dbReference>
<dbReference type="Proteomes" id="UP000287651">
    <property type="component" value="Unassembled WGS sequence"/>
</dbReference>
<dbReference type="AlphaFoldDB" id="A0A427A3M2"/>
<evidence type="ECO:0000313" key="3">
    <source>
        <dbReference type="Proteomes" id="UP000287651"/>
    </source>
</evidence>
<dbReference type="Gene3D" id="6.10.20.180">
    <property type="match status" value="1"/>
</dbReference>
<sequence>LRLYDLVDLKVQGDGNCQVSFFDSSEIGVTILIRLLMFPYLISFQFRALSDQLYRSPEHHKFVRQQVVDQVGIGI</sequence>
<gene>
    <name evidence="2" type="ORF">B296_00035479</name>
</gene>